<proteinExistence type="predicted"/>
<dbReference type="CDD" id="cd06260">
    <property type="entry name" value="DUF820-like"/>
    <property type="match status" value="1"/>
</dbReference>
<accession>A3IPW4</accession>
<name>A3IPW4_9CHRO</name>
<feature type="domain" description="Putative restriction endonuclease" evidence="1">
    <location>
        <begin position="142"/>
        <end position="203"/>
    </location>
</feature>
<dbReference type="RefSeq" id="WP_008275429.1">
    <property type="nucleotide sequence ID" value="NZ_AAXW01000013.1"/>
</dbReference>
<protein>
    <recommendedName>
        <fullName evidence="1">Putative restriction endonuclease domain-containing protein</fullName>
    </recommendedName>
</protein>
<dbReference type="SUPFAM" id="SSF52980">
    <property type="entry name" value="Restriction endonuclease-like"/>
    <property type="match status" value="1"/>
</dbReference>
<dbReference type="Proteomes" id="UP000003781">
    <property type="component" value="Unassembled WGS sequence"/>
</dbReference>
<dbReference type="PANTHER" id="PTHR34107:SF7">
    <property type="entry name" value="SLR2092 PROTEIN"/>
    <property type="match status" value="1"/>
</dbReference>
<gene>
    <name evidence="2" type="ORF">CY0110_13826</name>
</gene>
<keyword evidence="3" id="KW-1185">Reference proteome</keyword>
<evidence type="ECO:0000313" key="2">
    <source>
        <dbReference type="EMBL" id="EAZ91604.1"/>
    </source>
</evidence>
<feature type="domain" description="Putative restriction endonuclease" evidence="1">
    <location>
        <begin position="14"/>
        <end position="125"/>
    </location>
</feature>
<dbReference type="PANTHER" id="PTHR34107">
    <property type="entry name" value="SLL0198 PROTEIN-RELATED"/>
    <property type="match status" value="1"/>
</dbReference>
<sequence length="209" mass="23855">METITIPNGFKITPEQFDQLANIEQLTRMELTQEGELIIMSPTGGEAGGKNFNLYLDLGIWNRQTKLGKAFDSSTLFILPNGARRSPDVSWIKLERWNSLTLEEKQGFPPISPDFVIELVSPSERCDPASSHGARERAPRLKNQRYSDLQLKMQEYLDNGVKLGWLIEPLAKIVEIYRLGQEKEILNQPKTLSGENILPRFMLELREIV</sequence>
<comment type="caution">
    <text evidence="2">The sequence shown here is derived from an EMBL/GenBank/DDBJ whole genome shotgun (WGS) entry which is preliminary data.</text>
</comment>
<dbReference type="Gene3D" id="3.90.1570.10">
    <property type="entry name" value="tt1808, chain A"/>
    <property type="match status" value="1"/>
</dbReference>
<dbReference type="OrthoDB" id="513575at2"/>
<evidence type="ECO:0000313" key="3">
    <source>
        <dbReference type="Proteomes" id="UP000003781"/>
    </source>
</evidence>
<reference evidence="2 3" key="1">
    <citation type="submission" date="2007-03" db="EMBL/GenBank/DDBJ databases">
        <authorList>
            <person name="Stal L."/>
            <person name="Ferriera S."/>
            <person name="Johnson J."/>
            <person name="Kravitz S."/>
            <person name="Beeson K."/>
            <person name="Sutton G."/>
            <person name="Rogers Y.-H."/>
            <person name="Friedman R."/>
            <person name="Frazier M."/>
            <person name="Venter J.C."/>
        </authorList>
    </citation>
    <scope>NUCLEOTIDE SEQUENCE [LARGE SCALE GENOMIC DNA]</scope>
    <source>
        <strain evidence="2 3">CCY0110</strain>
    </source>
</reference>
<dbReference type="eggNOG" id="COG4636">
    <property type="taxonomic scope" value="Bacteria"/>
</dbReference>
<dbReference type="AlphaFoldDB" id="A3IPW4"/>
<dbReference type="InterPro" id="IPR012296">
    <property type="entry name" value="Nuclease_put_TT1808"/>
</dbReference>
<evidence type="ECO:0000259" key="1">
    <source>
        <dbReference type="Pfam" id="PF05685"/>
    </source>
</evidence>
<dbReference type="EMBL" id="AAXW01000013">
    <property type="protein sequence ID" value="EAZ91604.1"/>
    <property type="molecule type" value="Genomic_DNA"/>
</dbReference>
<dbReference type="InterPro" id="IPR008538">
    <property type="entry name" value="Uma2"/>
</dbReference>
<organism evidence="2 3">
    <name type="scientific">Crocosphaera chwakensis CCY0110</name>
    <dbReference type="NCBI Taxonomy" id="391612"/>
    <lineage>
        <taxon>Bacteria</taxon>
        <taxon>Bacillati</taxon>
        <taxon>Cyanobacteriota</taxon>
        <taxon>Cyanophyceae</taxon>
        <taxon>Oscillatoriophycideae</taxon>
        <taxon>Chroococcales</taxon>
        <taxon>Aphanothecaceae</taxon>
        <taxon>Crocosphaera</taxon>
        <taxon>Crocosphaera chwakensis</taxon>
    </lineage>
</organism>
<dbReference type="Pfam" id="PF05685">
    <property type="entry name" value="Uma2"/>
    <property type="match status" value="2"/>
</dbReference>
<dbReference type="InterPro" id="IPR011335">
    <property type="entry name" value="Restrct_endonuc-II-like"/>
</dbReference>